<dbReference type="AlphaFoldDB" id="A0A6A6P9P3"/>
<dbReference type="PANTHER" id="PTHR12357:SF3">
    <property type="entry name" value="YTH DOMAIN-CONTAINING PROTEIN 1"/>
    <property type="match status" value="1"/>
</dbReference>
<dbReference type="InterPro" id="IPR007275">
    <property type="entry name" value="YTH_domain"/>
</dbReference>
<feature type="compositionally biased region" description="Basic and acidic residues" evidence="1">
    <location>
        <begin position="716"/>
        <end position="725"/>
    </location>
</feature>
<dbReference type="PANTHER" id="PTHR12357">
    <property type="entry name" value="YTH YT521-B HOMOLOGY DOMAIN-CONTAINING"/>
    <property type="match status" value="1"/>
</dbReference>
<feature type="compositionally biased region" description="Polar residues" evidence="1">
    <location>
        <begin position="184"/>
        <end position="194"/>
    </location>
</feature>
<dbReference type="EMBL" id="MU001673">
    <property type="protein sequence ID" value="KAF2460655.1"/>
    <property type="molecule type" value="Genomic_DNA"/>
</dbReference>
<accession>A0A6A6P9P3</accession>
<feature type="region of interest" description="Disordered" evidence="1">
    <location>
        <begin position="76"/>
        <end position="387"/>
    </location>
</feature>
<organism evidence="3 4">
    <name type="scientific">Lineolata rhizophorae</name>
    <dbReference type="NCBI Taxonomy" id="578093"/>
    <lineage>
        <taxon>Eukaryota</taxon>
        <taxon>Fungi</taxon>
        <taxon>Dikarya</taxon>
        <taxon>Ascomycota</taxon>
        <taxon>Pezizomycotina</taxon>
        <taxon>Dothideomycetes</taxon>
        <taxon>Dothideomycetes incertae sedis</taxon>
        <taxon>Lineolatales</taxon>
        <taxon>Lineolataceae</taxon>
        <taxon>Lineolata</taxon>
    </lineage>
</organism>
<dbReference type="CDD" id="cd21134">
    <property type="entry name" value="YTH"/>
    <property type="match status" value="1"/>
</dbReference>
<feature type="compositionally biased region" description="Basic and acidic residues" evidence="1">
    <location>
        <begin position="649"/>
        <end position="670"/>
    </location>
</feature>
<dbReference type="Proteomes" id="UP000799766">
    <property type="component" value="Unassembled WGS sequence"/>
</dbReference>
<feature type="compositionally biased region" description="Polar residues" evidence="1">
    <location>
        <begin position="503"/>
        <end position="514"/>
    </location>
</feature>
<feature type="compositionally biased region" description="Basic and acidic residues" evidence="1">
    <location>
        <begin position="271"/>
        <end position="295"/>
    </location>
</feature>
<gene>
    <name evidence="3" type="ORF">BDY21DRAFT_336035</name>
</gene>
<keyword evidence="4" id="KW-1185">Reference proteome</keyword>
<dbReference type="GO" id="GO:0003729">
    <property type="term" value="F:mRNA binding"/>
    <property type="evidence" value="ECO:0007669"/>
    <property type="project" value="TreeGrafter"/>
</dbReference>
<reference evidence="3" key="1">
    <citation type="journal article" date="2020" name="Stud. Mycol.">
        <title>101 Dothideomycetes genomes: a test case for predicting lifestyles and emergence of pathogens.</title>
        <authorList>
            <person name="Haridas S."/>
            <person name="Albert R."/>
            <person name="Binder M."/>
            <person name="Bloem J."/>
            <person name="Labutti K."/>
            <person name="Salamov A."/>
            <person name="Andreopoulos B."/>
            <person name="Baker S."/>
            <person name="Barry K."/>
            <person name="Bills G."/>
            <person name="Bluhm B."/>
            <person name="Cannon C."/>
            <person name="Castanera R."/>
            <person name="Culley D."/>
            <person name="Daum C."/>
            <person name="Ezra D."/>
            <person name="Gonzalez J."/>
            <person name="Henrissat B."/>
            <person name="Kuo A."/>
            <person name="Liang C."/>
            <person name="Lipzen A."/>
            <person name="Lutzoni F."/>
            <person name="Magnuson J."/>
            <person name="Mondo S."/>
            <person name="Nolan M."/>
            <person name="Ohm R."/>
            <person name="Pangilinan J."/>
            <person name="Park H.-J."/>
            <person name="Ramirez L."/>
            <person name="Alfaro M."/>
            <person name="Sun H."/>
            <person name="Tritt A."/>
            <person name="Yoshinaga Y."/>
            <person name="Zwiers L.-H."/>
            <person name="Turgeon B."/>
            <person name="Goodwin S."/>
            <person name="Spatafora J."/>
            <person name="Crous P."/>
            <person name="Grigoriev I."/>
        </authorList>
    </citation>
    <scope>NUCLEOTIDE SEQUENCE</scope>
    <source>
        <strain evidence="3">ATCC 16933</strain>
    </source>
</reference>
<dbReference type="GO" id="GO:0005654">
    <property type="term" value="C:nucleoplasm"/>
    <property type="evidence" value="ECO:0007669"/>
    <property type="project" value="TreeGrafter"/>
</dbReference>
<dbReference type="Pfam" id="PF04146">
    <property type="entry name" value="YTH"/>
    <property type="match status" value="1"/>
</dbReference>
<dbReference type="GO" id="GO:0000398">
    <property type="term" value="P:mRNA splicing, via spliceosome"/>
    <property type="evidence" value="ECO:0007669"/>
    <property type="project" value="TreeGrafter"/>
</dbReference>
<feature type="compositionally biased region" description="Pro residues" evidence="1">
    <location>
        <begin position="526"/>
        <end position="535"/>
    </location>
</feature>
<dbReference type="GO" id="GO:1990247">
    <property type="term" value="F:N6-methyladenosine-containing RNA reader activity"/>
    <property type="evidence" value="ECO:0007669"/>
    <property type="project" value="TreeGrafter"/>
</dbReference>
<dbReference type="Gene3D" id="3.10.590.10">
    <property type="entry name" value="ph1033 like domains"/>
    <property type="match status" value="1"/>
</dbReference>
<dbReference type="OrthoDB" id="6103986at2759"/>
<sequence>MYPSGFNPQPAEYIPFDSMEWQQDGNNGDVYNYGFASYIPPQHLQPESSLSCRDGGPIVHEPDLEALENVYGDSREDFQPNSSTFSSGNVRSHVQAQTETTRTTPLPGIGSALPLPLKPPSHKQDHRAPADELRARLIARRKEREDSCDKSATSKPSTPKPPTLGTIQTVGDKKKKNAGAAATVQLTRNESASDVDNLLAEGKAAAEAKAKQSNTATKNQGGLGSTAQTQDLVAEGIQDQPPAQGPESRNGDGNKSSGHKASDSVEEGEISDDKTDCEQPRQPGEKDPPRKEILPRETNNNTQERKGQGKPNFESSTMRSSEDNRPRMPPRQASASSTKPEPTQGKGSNSAARFSPVEYQRHSFYQPPRVDSLSKDRNNTTYAHPDSYQVHGMREMPSQVTDVGGRSAETFNTNDSRLYQVAHSAASAPVPTTTHSEERPSRNAAVASNYFKDLDEWLDITGYHDRAYRENTLKRHREMAELDRKKAKIQREAEIEREAFLARSQSVRTSSAAPDSQLRPSSSLQMPPPPIPPSLPLNSNENSEDKSQKAADITTPSTGSKRPYSPAQSHHTENGRPKHARNESAPQSGRVTEIEDKSHQPVTHHTFSSGHQKRSPRYRNQGSGSDDVDSNRRPYSRPQSSRGRSPAPLDRRAVDNKHDGRRIMEDEPNRFRSMTAHFSHGRVIGEISPTRSVRGRPFSPVPHEWVREDRYEHRFPRDGYDDHLRPPNPESGRSRYRSRGGHLNSSTGRGGRSGTLNSRGDIDDSRDVLRPVISPSVNGTRYFMIKSWNFDNVEASQREGIWATQPHNGDIFGDAFRNCRDVILVFSVNKSMAFQGYARMESPPGEAPNPGWVKDLLWPCSPPFYIRWITICETRFHKVGHLKNSLNDGQAVLVGRDGQEIDPPCGRSLCELIDAENTSRQY</sequence>
<dbReference type="GO" id="GO:0000381">
    <property type="term" value="P:regulation of alternative mRNA splicing, via spliceosome"/>
    <property type="evidence" value="ECO:0007669"/>
    <property type="project" value="TreeGrafter"/>
</dbReference>
<feature type="region of interest" description="Disordered" evidence="1">
    <location>
        <begin position="716"/>
        <end position="767"/>
    </location>
</feature>
<dbReference type="PROSITE" id="PS50882">
    <property type="entry name" value="YTH"/>
    <property type="match status" value="1"/>
</dbReference>
<feature type="compositionally biased region" description="Basic and acidic residues" evidence="1">
    <location>
        <begin position="570"/>
        <end position="582"/>
    </location>
</feature>
<feature type="compositionally biased region" description="Polar residues" evidence="1">
    <location>
        <begin position="600"/>
        <end position="610"/>
    </location>
</feature>
<evidence type="ECO:0000259" key="2">
    <source>
        <dbReference type="PROSITE" id="PS50882"/>
    </source>
</evidence>
<feature type="compositionally biased region" description="Basic and acidic residues" evidence="1">
    <location>
        <begin position="122"/>
        <end position="149"/>
    </location>
</feature>
<evidence type="ECO:0000313" key="3">
    <source>
        <dbReference type="EMBL" id="KAF2460655.1"/>
    </source>
</evidence>
<protein>
    <submittedName>
        <fullName evidence="3">YT521-B-like domain-containing protein</fullName>
    </submittedName>
</protein>
<name>A0A6A6P9P3_9PEZI</name>
<evidence type="ECO:0000313" key="4">
    <source>
        <dbReference type="Proteomes" id="UP000799766"/>
    </source>
</evidence>
<evidence type="ECO:0000256" key="1">
    <source>
        <dbReference type="SAM" id="MobiDB-lite"/>
    </source>
</evidence>
<feature type="compositionally biased region" description="Polar residues" evidence="1">
    <location>
        <begin position="212"/>
        <end position="231"/>
    </location>
</feature>
<feature type="compositionally biased region" description="Polar residues" evidence="1">
    <location>
        <begin position="333"/>
        <end position="352"/>
    </location>
</feature>
<feature type="compositionally biased region" description="Polar residues" evidence="1">
    <location>
        <begin position="79"/>
        <end position="104"/>
    </location>
</feature>
<feature type="region of interest" description="Disordered" evidence="1">
    <location>
        <begin position="503"/>
        <end position="675"/>
    </location>
</feature>
<feature type="domain" description="YTH" evidence="2">
    <location>
        <begin position="780"/>
        <end position="913"/>
    </location>
</feature>
<dbReference type="InterPro" id="IPR045168">
    <property type="entry name" value="YTH_prot"/>
</dbReference>
<proteinExistence type="predicted"/>